<feature type="domain" description="EAL" evidence="1">
    <location>
        <begin position="16"/>
        <end position="265"/>
    </location>
</feature>
<proteinExistence type="predicted"/>
<dbReference type="AlphaFoldDB" id="A0A657LQI0"/>
<dbReference type="InterPro" id="IPR035919">
    <property type="entry name" value="EAL_sf"/>
</dbReference>
<organism evidence="2 3">
    <name type="scientific">Pararhizobium antarcticum</name>
    <dbReference type="NCBI Taxonomy" id="1798805"/>
    <lineage>
        <taxon>Bacteria</taxon>
        <taxon>Pseudomonadati</taxon>
        <taxon>Pseudomonadota</taxon>
        <taxon>Alphaproteobacteria</taxon>
        <taxon>Hyphomicrobiales</taxon>
        <taxon>Rhizobiaceae</taxon>
        <taxon>Rhizobium/Agrobacterium group</taxon>
        <taxon>Pararhizobium</taxon>
    </lineage>
</organism>
<dbReference type="Gene3D" id="3.20.20.450">
    <property type="entry name" value="EAL domain"/>
    <property type="match status" value="1"/>
</dbReference>
<protein>
    <submittedName>
        <fullName evidence="2">Diguanylate phosphodiesterase</fullName>
    </submittedName>
</protein>
<dbReference type="PROSITE" id="PS50883">
    <property type="entry name" value="EAL"/>
    <property type="match status" value="1"/>
</dbReference>
<dbReference type="CDD" id="cd01948">
    <property type="entry name" value="EAL"/>
    <property type="match status" value="1"/>
</dbReference>
<gene>
    <name evidence="2" type="ORF">AX760_21245</name>
</gene>
<dbReference type="InterPro" id="IPR050706">
    <property type="entry name" value="Cyclic-di-GMP_PDE-like"/>
</dbReference>
<accession>A0A657LQI0</accession>
<keyword evidence="3" id="KW-1185">Reference proteome</keyword>
<dbReference type="InterPro" id="IPR001633">
    <property type="entry name" value="EAL_dom"/>
</dbReference>
<dbReference type="Pfam" id="PF00563">
    <property type="entry name" value="EAL"/>
    <property type="match status" value="1"/>
</dbReference>
<dbReference type="Proteomes" id="UP000182661">
    <property type="component" value="Unassembled WGS sequence"/>
</dbReference>
<sequence>MPALYHPKKYDGVRFMPTHCDGCRDGAAFDFPFSMAFQPIVDIGTGAVFAHEALVRGPNGEGAGSVLGKIQDSNRYAFDQQCRVKAIELAARLYEPGDNVKLSINFMPNAVYEPRACIRVTLATAMKTGFPLDRIIFEFTENEQLDTKHVLHILRTYRDMGFKTAIDDFGAGHAGLALLAHFQPDIVKLDMDMIRGIDVDPVRRTIVKHTLRMLDELSIVPLCEGVETAEELKVLRDLGVSLIQGYVLAKPSFEALAVPVAPETILAKAA</sequence>
<reference evidence="2 3" key="1">
    <citation type="submission" date="2016-02" db="EMBL/GenBank/DDBJ databases">
        <title>Genome sequencing of a beta-galactosidase producing bacteria Rhizobium sp. 59.</title>
        <authorList>
            <person name="Wang D."/>
            <person name="Kot W."/>
            <person name="Qin Y."/>
            <person name="Hansen L."/>
            <person name="Naqvi K."/>
            <person name="Rensing C."/>
        </authorList>
    </citation>
    <scope>NUCLEOTIDE SEQUENCE [LARGE SCALE GENOMIC DNA]</scope>
    <source>
        <strain evidence="2 3">59</strain>
    </source>
</reference>
<dbReference type="SMART" id="SM00052">
    <property type="entry name" value="EAL"/>
    <property type="match status" value="1"/>
</dbReference>
<evidence type="ECO:0000313" key="3">
    <source>
        <dbReference type="Proteomes" id="UP000182661"/>
    </source>
</evidence>
<dbReference type="PANTHER" id="PTHR33121:SF15">
    <property type="entry name" value="BLUE LIGHT- AND TEMPERATURE-REGULATED ANTIREPRESSOR BLUF"/>
    <property type="match status" value="1"/>
</dbReference>
<dbReference type="EMBL" id="LSRP01000104">
    <property type="protein sequence ID" value="OJF93803.1"/>
    <property type="molecule type" value="Genomic_DNA"/>
</dbReference>
<name>A0A657LQI0_9HYPH</name>
<evidence type="ECO:0000259" key="1">
    <source>
        <dbReference type="PROSITE" id="PS50883"/>
    </source>
</evidence>
<dbReference type="PANTHER" id="PTHR33121">
    <property type="entry name" value="CYCLIC DI-GMP PHOSPHODIESTERASE PDEF"/>
    <property type="match status" value="1"/>
</dbReference>
<dbReference type="SUPFAM" id="SSF141868">
    <property type="entry name" value="EAL domain-like"/>
    <property type="match status" value="1"/>
</dbReference>
<dbReference type="GO" id="GO:0071111">
    <property type="term" value="F:cyclic-guanylate-specific phosphodiesterase activity"/>
    <property type="evidence" value="ECO:0007669"/>
    <property type="project" value="InterPro"/>
</dbReference>
<comment type="caution">
    <text evidence="2">The sequence shown here is derived from an EMBL/GenBank/DDBJ whole genome shotgun (WGS) entry which is preliminary data.</text>
</comment>
<evidence type="ECO:0000313" key="2">
    <source>
        <dbReference type="EMBL" id="OJF93803.1"/>
    </source>
</evidence>